<organism evidence="2 3">
    <name type="scientific">Rehmannia glutinosa</name>
    <name type="common">Chinese foxglove</name>
    <dbReference type="NCBI Taxonomy" id="99300"/>
    <lineage>
        <taxon>Eukaryota</taxon>
        <taxon>Viridiplantae</taxon>
        <taxon>Streptophyta</taxon>
        <taxon>Embryophyta</taxon>
        <taxon>Tracheophyta</taxon>
        <taxon>Spermatophyta</taxon>
        <taxon>Magnoliopsida</taxon>
        <taxon>eudicotyledons</taxon>
        <taxon>Gunneridae</taxon>
        <taxon>Pentapetalae</taxon>
        <taxon>asterids</taxon>
        <taxon>lamiids</taxon>
        <taxon>Lamiales</taxon>
        <taxon>Orobanchaceae</taxon>
        <taxon>Rehmannieae</taxon>
        <taxon>Rehmannia</taxon>
    </lineage>
</organism>
<evidence type="ECO:0000313" key="3">
    <source>
        <dbReference type="Proteomes" id="UP001318860"/>
    </source>
</evidence>
<evidence type="ECO:0000256" key="1">
    <source>
        <dbReference type="ARBA" id="ARBA00023125"/>
    </source>
</evidence>
<protein>
    <submittedName>
        <fullName evidence="2">Uncharacterized protein</fullName>
    </submittedName>
</protein>
<dbReference type="PANTHER" id="PTHR13935:SF106">
    <property type="entry name" value="ACHAETE-SCUTE COMPLEX PROTEIN T5-RELATED"/>
    <property type="match status" value="1"/>
</dbReference>
<keyword evidence="1" id="KW-0238">DNA-binding</keyword>
<gene>
    <name evidence="2" type="ORF">DH2020_044539</name>
</gene>
<dbReference type="EMBL" id="JABTTQ020002851">
    <property type="protein sequence ID" value="KAK6121729.1"/>
    <property type="molecule type" value="Genomic_DNA"/>
</dbReference>
<name>A0ABR0UGN4_REHGL</name>
<dbReference type="InterPro" id="IPR015660">
    <property type="entry name" value="MASH1/Ascl1a-like"/>
</dbReference>
<proteinExistence type="predicted"/>
<evidence type="ECO:0000313" key="2">
    <source>
        <dbReference type="EMBL" id="KAK6121729.1"/>
    </source>
</evidence>
<sequence length="141" mass="16146">MCDSLQQAVNYIKDMQNNIYQLRSQRDNMLKKKSAHDQIGNSKNSKLDNLSNFTVTVNHFPDGVEILIETEFEAKQGFPPSRILRELLQRGFNIVSCVSTRTDEKRSLHRIQLEASNLTFKDLSGLQERLTHVMNCTNGSC</sequence>
<dbReference type="Proteomes" id="UP001318860">
    <property type="component" value="Unassembled WGS sequence"/>
</dbReference>
<dbReference type="PANTHER" id="PTHR13935">
    <property type="entry name" value="ACHAETE-SCUTE TRANSCRIPTION FACTOR-RELATED"/>
    <property type="match status" value="1"/>
</dbReference>
<accession>A0ABR0UGN4</accession>
<comment type="caution">
    <text evidence="2">The sequence shown here is derived from an EMBL/GenBank/DDBJ whole genome shotgun (WGS) entry which is preliminary data.</text>
</comment>
<keyword evidence="3" id="KW-1185">Reference proteome</keyword>
<reference evidence="2 3" key="1">
    <citation type="journal article" date="2021" name="Comput. Struct. Biotechnol. J.">
        <title>De novo genome assembly of the potent medicinal plant Rehmannia glutinosa using nanopore technology.</title>
        <authorList>
            <person name="Ma L."/>
            <person name="Dong C."/>
            <person name="Song C."/>
            <person name="Wang X."/>
            <person name="Zheng X."/>
            <person name="Niu Y."/>
            <person name="Chen S."/>
            <person name="Feng W."/>
        </authorList>
    </citation>
    <scope>NUCLEOTIDE SEQUENCE [LARGE SCALE GENOMIC DNA]</scope>
    <source>
        <strain evidence="2">DH-2019</strain>
    </source>
</reference>